<evidence type="ECO:0000313" key="1">
    <source>
        <dbReference type="EMBL" id="QHT01810.1"/>
    </source>
</evidence>
<dbReference type="EMBL" id="MN739381">
    <property type="protein sequence ID" value="QHT01810.1"/>
    <property type="molecule type" value="Genomic_DNA"/>
</dbReference>
<dbReference type="InterPro" id="IPR011735">
    <property type="entry name" value="WlaTC/HtrL_glycosyltransf"/>
</dbReference>
<sequence length="235" mass="27821">MTTTCVSGYWNITNKHGNQFFSWFKNTLQINCPYVFFCSKDMIEIIKSFRNGLPTYFIECNIDEFYTYKYRNEVLLDPLHCPSAELNLIWNEKIFLLQKASIINPYNSEYFIWVDAGLCSFRHSSPPPTIFPNVNKVKYLSKDKFNYSSSNLEIYDENKFNIDNVSNHHVSGTYVLHKNIIEKVVELYKIYLDKLVLNKNILITDQIVLTYIYNDNKELFNKLCHGYGEIIRNLY</sequence>
<evidence type="ECO:0008006" key="2">
    <source>
        <dbReference type="Google" id="ProtNLM"/>
    </source>
</evidence>
<protein>
    <recommendedName>
        <fullName evidence="2">Nucleotide-diphospho-sugar transferase domain-containing protein</fullName>
    </recommendedName>
</protein>
<dbReference type="Pfam" id="PF09612">
    <property type="entry name" value="HtrL_YibB"/>
    <property type="match status" value="1"/>
</dbReference>
<name>A0A6C0CD97_9ZZZZ</name>
<proteinExistence type="predicted"/>
<reference evidence="1" key="1">
    <citation type="journal article" date="2020" name="Nature">
        <title>Giant virus diversity and host interactions through global metagenomics.</title>
        <authorList>
            <person name="Schulz F."/>
            <person name="Roux S."/>
            <person name="Paez-Espino D."/>
            <person name="Jungbluth S."/>
            <person name="Walsh D.A."/>
            <person name="Denef V.J."/>
            <person name="McMahon K.D."/>
            <person name="Konstantinidis K.T."/>
            <person name="Eloe-Fadrosh E.A."/>
            <person name="Kyrpides N.C."/>
            <person name="Woyke T."/>
        </authorList>
    </citation>
    <scope>NUCLEOTIDE SEQUENCE</scope>
    <source>
        <strain evidence="1">GVMAG-M-3300020523-10</strain>
    </source>
</reference>
<organism evidence="1">
    <name type="scientific">viral metagenome</name>
    <dbReference type="NCBI Taxonomy" id="1070528"/>
    <lineage>
        <taxon>unclassified sequences</taxon>
        <taxon>metagenomes</taxon>
        <taxon>organismal metagenomes</taxon>
    </lineage>
</organism>
<accession>A0A6C0CD97</accession>
<dbReference type="AlphaFoldDB" id="A0A6C0CD97"/>